<dbReference type="GO" id="GO:0007166">
    <property type="term" value="P:cell surface receptor signaling pathway"/>
    <property type="evidence" value="ECO:0007669"/>
    <property type="project" value="TreeGrafter"/>
</dbReference>
<dbReference type="InterPro" id="IPR003599">
    <property type="entry name" value="Ig_sub"/>
</dbReference>
<evidence type="ECO:0000256" key="2">
    <source>
        <dbReference type="ARBA" id="ARBA00022859"/>
    </source>
</evidence>
<accession>A0A6A4TPI5</accession>
<dbReference type="PANTHER" id="PTHR23268:SF117">
    <property type="entry name" value="T CELL RECEPTOR BETA VARIABLE 29-1"/>
    <property type="match status" value="1"/>
</dbReference>
<dbReference type="InterPro" id="IPR050413">
    <property type="entry name" value="TCR_beta_variable"/>
</dbReference>
<sequence length="553" mass="61551">MKENEMITVFCITFKIILVSGSSPSHRVQQTPADMYMKPTEKAQINCSHSILNYDRILWYKQTQNNGQLQLLGYMWGSGGSPEKGAGVTIDGGANKDETCTLTTEALGLNSSSVFFCAASLHSSSPSHKVKQTPANMYKKPAEMAKIQCSHSIDNYNQILWYKQTQNNGQLQLLGYMVGVQVDQSPAALIRKAGDAVQLVCTHGEADYNVMLWYRQSPGDQALKLIGHIYSHLHDVEGAFIKHFKLAGDLSGDGKNGSLSIINLKAPKHTATYFCAASEPQYVNLPSALYKNLFPLFSSGSVYLSKEKQVFQTPAELLQKANGEVKLSLTHQIQSYDTILWYRRSAGDNSLKLIGYVAYKNPTVETPFQSHFKVSGDGEDTAFLHIFNLTHPEDSGEYFGAASMHSSKDERLGRTKTSVMMMRQITAQRQETTETRRRGVSQSVLITQWPHYISRLPSGSAEMSCYQNDTDYDYMYWYRQLRGGEIQLVGYLVAGSANYEAGFQSGFEAAKSQEKQWSLKIASVQREDEAVYLCAASLHSAVTDTRSVTKTSS</sequence>
<dbReference type="InterPro" id="IPR013106">
    <property type="entry name" value="Ig_V-set"/>
</dbReference>
<proteinExistence type="predicted"/>
<organism evidence="5 6">
    <name type="scientific">Scophthalmus maximus</name>
    <name type="common">Turbot</name>
    <name type="synonym">Psetta maxima</name>
    <dbReference type="NCBI Taxonomy" id="52904"/>
    <lineage>
        <taxon>Eukaryota</taxon>
        <taxon>Metazoa</taxon>
        <taxon>Chordata</taxon>
        <taxon>Craniata</taxon>
        <taxon>Vertebrata</taxon>
        <taxon>Euteleostomi</taxon>
        <taxon>Actinopterygii</taxon>
        <taxon>Neopterygii</taxon>
        <taxon>Teleostei</taxon>
        <taxon>Neoteleostei</taxon>
        <taxon>Acanthomorphata</taxon>
        <taxon>Carangaria</taxon>
        <taxon>Pleuronectiformes</taxon>
        <taxon>Pleuronectoidei</taxon>
        <taxon>Scophthalmidae</taxon>
        <taxon>Scophthalmus</taxon>
    </lineage>
</organism>
<dbReference type="Pfam" id="PF07686">
    <property type="entry name" value="V-set"/>
    <property type="match status" value="2"/>
</dbReference>
<dbReference type="SMART" id="SM00409">
    <property type="entry name" value="IG"/>
    <property type="match status" value="4"/>
</dbReference>
<evidence type="ECO:0000313" key="6">
    <source>
        <dbReference type="Proteomes" id="UP000438429"/>
    </source>
</evidence>
<dbReference type="InterPro" id="IPR013783">
    <property type="entry name" value="Ig-like_fold"/>
</dbReference>
<dbReference type="SMART" id="SM00408">
    <property type="entry name" value="IGc2"/>
    <property type="match status" value="2"/>
</dbReference>
<dbReference type="Proteomes" id="UP000438429">
    <property type="component" value="Unassembled WGS sequence"/>
</dbReference>
<dbReference type="SMART" id="SM00406">
    <property type="entry name" value="IGv"/>
    <property type="match status" value="3"/>
</dbReference>
<evidence type="ECO:0000259" key="4">
    <source>
        <dbReference type="PROSITE" id="PS50835"/>
    </source>
</evidence>
<protein>
    <recommendedName>
        <fullName evidence="4">Ig-like domain-containing protein</fullName>
    </recommendedName>
</protein>
<dbReference type="EMBL" id="VEVO01000003">
    <property type="protein sequence ID" value="KAF0043902.1"/>
    <property type="molecule type" value="Genomic_DNA"/>
</dbReference>
<dbReference type="InterPro" id="IPR007110">
    <property type="entry name" value="Ig-like_dom"/>
</dbReference>
<evidence type="ECO:0000256" key="3">
    <source>
        <dbReference type="SAM" id="SignalP"/>
    </source>
</evidence>
<keyword evidence="1 3" id="KW-0732">Signal</keyword>
<dbReference type="PANTHER" id="PTHR23268">
    <property type="entry name" value="T-CELL RECEPTOR BETA CHAIN"/>
    <property type="match status" value="1"/>
</dbReference>
<feature type="chain" id="PRO_5025347599" description="Ig-like domain-containing protein" evidence="3">
    <location>
        <begin position="22"/>
        <end position="553"/>
    </location>
</feature>
<dbReference type="GO" id="GO:0002376">
    <property type="term" value="P:immune system process"/>
    <property type="evidence" value="ECO:0007669"/>
    <property type="project" value="UniProtKB-KW"/>
</dbReference>
<reference evidence="5 6" key="1">
    <citation type="submission" date="2019-06" db="EMBL/GenBank/DDBJ databases">
        <title>Draft genomes of female and male turbot (Scophthalmus maximus).</title>
        <authorList>
            <person name="Xu H."/>
            <person name="Xu X.-W."/>
            <person name="Shao C."/>
            <person name="Chen S."/>
        </authorList>
    </citation>
    <scope>NUCLEOTIDE SEQUENCE [LARGE SCALE GENOMIC DNA]</scope>
    <source>
        <strain evidence="5">Ysfricsl-2016a</strain>
        <tissue evidence="5">Blood</tissue>
    </source>
</reference>
<evidence type="ECO:0000313" key="5">
    <source>
        <dbReference type="EMBL" id="KAF0043902.1"/>
    </source>
</evidence>
<dbReference type="SUPFAM" id="SSF48726">
    <property type="entry name" value="Immunoglobulin"/>
    <property type="match status" value="5"/>
</dbReference>
<dbReference type="AlphaFoldDB" id="A0A6A4TPI5"/>
<feature type="signal peptide" evidence="3">
    <location>
        <begin position="1"/>
        <end position="21"/>
    </location>
</feature>
<dbReference type="PROSITE" id="PS50835">
    <property type="entry name" value="IG_LIKE"/>
    <property type="match status" value="1"/>
</dbReference>
<dbReference type="Gene3D" id="2.60.40.10">
    <property type="entry name" value="Immunoglobulins"/>
    <property type="match status" value="5"/>
</dbReference>
<keyword evidence="2" id="KW-0391">Immunity</keyword>
<comment type="caution">
    <text evidence="5">The sequence shown here is derived from an EMBL/GenBank/DDBJ whole genome shotgun (WGS) entry which is preliminary data.</text>
</comment>
<feature type="domain" description="Ig-like" evidence="4">
    <location>
        <begin position="442"/>
        <end position="549"/>
    </location>
</feature>
<dbReference type="InterPro" id="IPR003598">
    <property type="entry name" value="Ig_sub2"/>
</dbReference>
<dbReference type="InterPro" id="IPR036179">
    <property type="entry name" value="Ig-like_dom_sf"/>
</dbReference>
<gene>
    <name evidence="5" type="ORF">F2P81_003060</name>
</gene>
<name>A0A6A4TPI5_SCOMX</name>
<evidence type="ECO:0000256" key="1">
    <source>
        <dbReference type="ARBA" id="ARBA00022729"/>
    </source>
</evidence>
<dbReference type="GO" id="GO:0005886">
    <property type="term" value="C:plasma membrane"/>
    <property type="evidence" value="ECO:0007669"/>
    <property type="project" value="TreeGrafter"/>
</dbReference>
<dbReference type="CDD" id="cd00099">
    <property type="entry name" value="IgV"/>
    <property type="match status" value="1"/>
</dbReference>